<name>A0AA91I7G5_9GAMM</name>
<proteinExistence type="predicted"/>
<dbReference type="Gene3D" id="3.40.50.11550">
    <property type="match status" value="1"/>
</dbReference>
<dbReference type="AlphaFoldDB" id="A0AA91I7G5"/>
<evidence type="ECO:0008006" key="4">
    <source>
        <dbReference type="Google" id="ProtNLM"/>
    </source>
</evidence>
<dbReference type="RefSeq" id="WP_231879334.1">
    <property type="nucleotide sequence ID" value="NZ_LUUL01000005.1"/>
</dbReference>
<evidence type="ECO:0000256" key="1">
    <source>
        <dbReference type="SAM" id="SignalP"/>
    </source>
</evidence>
<feature type="signal peptide" evidence="1">
    <location>
        <begin position="1"/>
        <end position="20"/>
    </location>
</feature>
<sequence>MLKRYFFSIYLVLLSGPVWSDEFSTIQDNIKPGNIVIIGETHQKPESAQLFALLVDSALKRHQCLTVGLEINHNQQPAIDAVTKGETRVSEIKIPYAIDHPGMRKLIDYLAKLKSKTPCLRIEAIDADQDRDEHMADRLEHLQRDEPILVLLGGLHTLKKVKWTVKSGGPFVAEILVDHGYQVKSYPQRWLPERCENGQGRSSRYVSAFDPEALPILNESLMSLINAKRHRSTKDVVDGFVVWECNL</sequence>
<dbReference type="SUPFAM" id="SSF159501">
    <property type="entry name" value="EreA/ChaN-like"/>
    <property type="match status" value="1"/>
</dbReference>
<accession>A0AA91I7G5</accession>
<reference evidence="2 3" key="1">
    <citation type="submission" date="2016-03" db="EMBL/GenBank/DDBJ databases">
        <authorList>
            <person name="Heylen K."/>
            <person name="De Vos P."/>
            <person name="Vekeman B."/>
        </authorList>
    </citation>
    <scope>NUCLEOTIDE SEQUENCE [LARGE SCALE GENOMIC DNA]</scope>
    <source>
        <strain evidence="2 3">R-49807</strain>
    </source>
</reference>
<dbReference type="Proteomes" id="UP000077734">
    <property type="component" value="Unassembled WGS sequence"/>
</dbReference>
<dbReference type="EMBL" id="LUUL01000005">
    <property type="protein sequence ID" value="OAI30327.1"/>
    <property type="molecule type" value="Genomic_DNA"/>
</dbReference>
<organism evidence="2 3">
    <name type="scientific">Methylomonas koyamae</name>
    <dbReference type="NCBI Taxonomy" id="702114"/>
    <lineage>
        <taxon>Bacteria</taxon>
        <taxon>Pseudomonadati</taxon>
        <taxon>Pseudomonadota</taxon>
        <taxon>Gammaproteobacteria</taxon>
        <taxon>Methylococcales</taxon>
        <taxon>Methylococcaceae</taxon>
        <taxon>Methylomonas</taxon>
    </lineage>
</organism>
<evidence type="ECO:0000313" key="3">
    <source>
        <dbReference type="Proteomes" id="UP000077734"/>
    </source>
</evidence>
<feature type="chain" id="PRO_5041648208" description="Haem-binding uptake Tiki superfamily ChaN domain-containing protein" evidence="1">
    <location>
        <begin position="21"/>
        <end position="247"/>
    </location>
</feature>
<gene>
    <name evidence="2" type="ORF">A1356_21590</name>
</gene>
<keyword evidence="3" id="KW-1185">Reference proteome</keyword>
<protein>
    <recommendedName>
        <fullName evidence="4">Haem-binding uptake Tiki superfamily ChaN domain-containing protein</fullName>
    </recommendedName>
</protein>
<comment type="caution">
    <text evidence="2">The sequence shown here is derived from an EMBL/GenBank/DDBJ whole genome shotgun (WGS) entry which is preliminary data.</text>
</comment>
<keyword evidence="1" id="KW-0732">Signal</keyword>
<evidence type="ECO:0000313" key="2">
    <source>
        <dbReference type="EMBL" id="OAI30327.1"/>
    </source>
</evidence>